<evidence type="ECO:0008006" key="4">
    <source>
        <dbReference type="Google" id="ProtNLM"/>
    </source>
</evidence>
<dbReference type="STRING" id="200361.A0A453JZ25"/>
<feature type="compositionally biased region" description="Acidic residues" evidence="1">
    <location>
        <begin position="142"/>
        <end position="154"/>
    </location>
</feature>
<accession>A0A453JZ25</accession>
<proteinExistence type="predicted"/>
<reference evidence="2" key="3">
    <citation type="journal article" date="2017" name="Nature">
        <title>Genome sequence of the progenitor of the wheat D genome Aegilops tauschii.</title>
        <authorList>
            <person name="Luo M.C."/>
            <person name="Gu Y.Q."/>
            <person name="Puiu D."/>
            <person name="Wang H."/>
            <person name="Twardziok S.O."/>
            <person name="Deal K.R."/>
            <person name="Huo N."/>
            <person name="Zhu T."/>
            <person name="Wang L."/>
            <person name="Wang Y."/>
            <person name="McGuire P.E."/>
            <person name="Liu S."/>
            <person name="Long H."/>
            <person name="Ramasamy R.K."/>
            <person name="Rodriguez J.C."/>
            <person name="Van S.L."/>
            <person name="Yuan L."/>
            <person name="Wang Z."/>
            <person name="Xia Z."/>
            <person name="Xiao L."/>
            <person name="Anderson O.D."/>
            <person name="Ouyang S."/>
            <person name="Liang Y."/>
            <person name="Zimin A.V."/>
            <person name="Pertea G."/>
            <person name="Qi P."/>
            <person name="Bennetzen J.L."/>
            <person name="Dai X."/>
            <person name="Dawson M.W."/>
            <person name="Muller H.G."/>
            <person name="Kugler K."/>
            <person name="Rivarola-Duarte L."/>
            <person name="Spannagl M."/>
            <person name="Mayer K.F.X."/>
            <person name="Lu F.H."/>
            <person name="Bevan M.W."/>
            <person name="Leroy P."/>
            <person name="Li P."/>
            <person name="You F.M."/>
            <person name="Sun Q."/>
            <person name="Liu Z."/>
            <person name="Lyons E."/>
            <person name="Wicker T."/>
            <person name="Salzberg S.L."/>
            <person name="Devos K.M."/>
            <person name="Dvorak J."/>
        </authorList>
    </citation>
    <scope>NUCLEOTIDE SEQUENCE [LARGE SCALE GENOMIC DNA]</scope>
    <source>
        <strain evidence="2">cv. AL8/78</strain>
    </source>
</reference>
<evidence type="ECO:0000313" key="2">
    <source>
        <dbReference type="EnsemblPlants" id="AET5Gv20242500.2"/>
    </source>
</evidence>
<evidence type="ECO:0000256" key="1">
    <source>
        <dbReference type="SAM" id="MobiDB-lite"/>
    </source>
</evidence>
<feature type="region of interest" description="Disordered" evidence="1">
    <location>
        <begin position="128"/>
        <end position="191"/>
    </location>
</feature>
<name>A0A453JZ25_AEGTS</name>
<protein>
    <recommendedName>
        <fullName evidence="4">DUF4283 domain-containing protein</fullName>
    </recommendedName>
</protein>
<reference evidence="2" key="5">
    <citation type="journal article" date="2021" name="G3 (Bethesda)">
        <title>Aegilops tauschii genome assembly Aet v5.0 features greater sequence contiguity and improved annotation.</title>
        <authorList>
            <person name="Wang L."/>
            <person name="Zhu T."/>
            <person name="Rodriguez J.C."/>
            <person name="Deal K.R."/>
            <person name="Dubcovsky J."/>
            <person name="McGuire P.E."/>
            <person name="Lux T."/>
            <person name="Spannagl M."/>
            <person name="Mayer K.F.X."/>
            <person name="Baldrich P."/>
            <person name="Meyers B.C."/>
            <person name="Huo N."/>
            <person name="Gu Y.Q."/>
            <person name="Zhou H."/>
            <person name="Devos K.M."/>
            <person name="Bennetzen J.L."/>
            <person name="Unver T."/>
            <person name="Budak H."/>
            <person name="Gulick P.J."/>
            <person name="Galiba G."/>
            <person name="Kalapos B."/>
            <person name="Nelson D.R."/>
            <person name="Li P."/>
            <person name="You F.M."/>
            <person name="Luo M.C."/>
            <person name="Dvorak J."/>
        </authorList>
    </citation>
    <scope>NUCLEOTIDE SEQUENCE [LARGE SCALE GENOMIC DNA]</scope>
    <source>
        <strain evidence="2">cv. AL8/78</strain>
    </source>
</reference>
<dbReference type="Proteomes" id="UP000015105">
    <property type="component" value="Chromosome 5D"/>
</dbReference>
<organism evidence="2 3">
    <name type="scientific">Aegilops tauschii subsp. strangulata</name>
    <name type="common">Goatgrass</name>
    <dbReference type="NCBI Taxonomy" id="200361"/>
    <lineage>
        <taxon>Eukaryota</taxon>
        <taxon>Viridiplantae</taxon>
        <taxon>Streptophyta</taxon>
        <taxon>Embryophyta</taxon>
        <taxon>Tracheophyta</taxon>
        <taxon>Spermatophyta</taxon>
        <taxon>Magnoliopsida</taxon>
        <taxon>Liliopsida</taxon>
        <taxon>Poales</taxon>
        <taxon>Poaceae</taxon>
        <taxon>BOP clade</taxon>
        <taxon>Pooideae</taxon>
        <taxon>Triticodae</taxon>
        <taxon>Triticeae</taxon>
        <taxon>Triticinae</taxon>
        <taxon>Aegilops</taxon>
    </lineage>
</organism>
<dbReference type="PANTHER" id="PTHR33170">
    <property type="entry name" value="DUF4283 DOMAIN-CONTAINING PROTEIN-RELATED"/>
    <property type="match status" value="1"/>
</dbReference>
<dbReference type="PANTHER" id="PTHR33170:SF49">
    <property type="entry name" value="DUF4283 DOMAIN-CONTAINING PROTEIN"/>
    <property type="match status" value="1"/>
</dbReference>
<dbReference type="EnsemblPlants" id="AET5Gv20242500.2">
    <property type="protein sequence ID" value="AET5Gv20242500.2"/>
    <property type="gene ID" value="AET5Gv20242500"/>
</dbReference>
<evidence type="ECO:0000313" key="3">
    <source>
        <dbReference type="Proteomes" id="UP000015105"/>
    </source>
</evidence>
<reference evidence="2" key="4">
    <citation type="submission" date="2019-03" db="UniProtKB">
        <authorList>
            <consortium name="EnsemblPlants"/>
        </authorList>
    </citation>
    <scope>IDENTIFICATION</scope>
</reference>
<dbReference type="Gramene" id="AET5Gv20242500.2">
    <property type="protein sequence ID" value="AET5Gv20242500.2"/>
    <property type="gene ID" value="AET5Gv20242500"/>
</dbReference>
<reference evidence="3" key="1">
    <citation type="journal article" date="2014" name="Science">
        <title>Ancient hybridizations among the ancestral genomes of bread wheat.</title>
        <authorList>
            <consortium name="International Wheat Genome Sequencing Consortium,"/>
            <person name="Marcussen T."/>
            <person name="Sandve S.R."/>
            <person name="Heier L."/>
            <person name="Spannagl M."/>
            <person name="Pfeifer M."/>
            <person name="Jakobsen K.S."/>
            <person name="Wulff B.B."/>
            <person name="Steuernagel B."/>
            <person name="Mayer K.F."/>
            <person name="Olsen O.A."/>
        </authorList>
    </citation>
    <scope>NUCLEOTIDE SEQUENCE [LARGE SCALE GENOMIC DNA]</scope>
    <source>
        <strain evidence="3">cv. AL8/78</strain>
    </source>
</reference>
<feature type="compositionally biased region" description="Acidic residues" evidence="1">
    <location>
        <begin position="162"/>
        <end position="172"/>
    </location>
</feature>
<reference evidence="3" key="2">
    <citation type="journal article" date="2017" name="Nat. Plants">
        <title>The Aegilops tauschii genome reveals multiple impacts of transposons.</title>
        <authorList>
            <person name="Zhao G."/>
            <person name="Zou C."/>
            <person name="Li K."/>
            <person name="Wang K."/>
            <person name="Li T."/>
            <person name="Gao L."/>
            <person name="Zhang X."/>
            <person name="Wang H."/>
            <person name="Yang Z."/>
            <person name="Liu X."/>
            <person name="Jiang W."/>
            <person name="Mao L."/>
            <person name="Kong X."/>
            <person name="Jiao Y."/>
            <person name="Jia J."/>
        </authorList>
    </citation>
    <scope>NUCLEOTIDE SEQUENCE [LARGE SCALE GENOMIC DNA]</scope>
    <source>
        <strain evidence="3">cv. AL8/78</strain>
    </source>
</reference>
<keyword evidence="3" id="KW-1185">Reference proteome</keyword>
<dbReference type="AlphaFoldDB" id="A0A453JZ25"/>
<sequence length="331" mass="36595">VEELTEFPAFDLPITGVSVSVEKWTGAIDPLSEKWTGAIDPSICQLLAWVVVEGLSSKWCMWKVFSQIASCFGILVDVDWNGLMKSFYEKVGIKIACRSLEKIPFERIMEMRKKLYILSFTVEGFEQVGADDPNDDNGPTDIDVDGLENDLDVGDTDKDRLEDGEDGFDELDLANRASTSENPPASKGKECTTFHPPALVEACYTPCKKPEDNVEKESCQTAVILPFAEVIKLLDGPEMNTPDPQAEADFADTIGSLVVSAQKTYFSDLLRDFDSSGSDTATEAGDTDSEMETLIEPVVNCLKMLEFRNKVRNDTAGNNIPPPSLQEEHLW</sequence>